<dbReference type="NCBIfam" id="TIGR00701">
    <property type="entry name" value="protoporphyrinogen oxidase HemJ"/>
    <property type="match status" value="1"/>
</dbReference>
<dbReference type="GO" id="GO:0005886">
    <property type="term" value="C:plasma membrane"/>
    <property type="evidence" value="ECO:0007669"/>
    <property type="project" value="UniProtKB-SubCell"/>
</dbReference>
<keyword evidence="10 14" id="KW-0560">Oxidoreductase</keyword>
<feature type="binding site" description="axial binding residue" evidence="14">
    <location>
        <position position="84"/>
    </location>
    <ligand>
        <name>heme</name>
        <dbReference type="ChEBI" id="CHEBI:30413"/>
    </ligand>
    <ligandPart>
        <name>Fe</name>
        <dbReference type="ChEBI" id="CHEBI:18248"/>
    </ligandPart>
</feature>
<dbReference type="AlphaFoldDB" id="A0A161SVC1"/>
<comment type="cofactor">
    <cofactor evidence="14 15">
        <name>heme b</name>
        <dbReference type="ChEBI" id="CHEBI:60344"/>
    </cofactor>
    <text evidence="14 15">Binds 1 heme b (iron(II)-protoporphyrin IX) group per subunit.</text>
</comment>
<evidence type="ECO:0000256" key="10">
    <source>
        <dbReference type="ARBA" id="ARBA00023002"/>
    </source>
</evidence>
<dbReference type="RefSeq" id="WP_068730229.1">
    <property type="nucleotide sequence ID" value="NZ_LVYV01000001.1"/>
</dbReference>
<keyword evidence="8 14" id="KW-0479">Metal-binding</keyword>
<dbReference type="EC" id="1.3.99.-" evidence="14 15"/>
<organism evidence="16 17">
    <name type="scientific">Tardiphaga robiniae</name>
    <dbReference type="NCBI Taxonomy" id="943830"/>
    <lineage>
        <taxon>Bacteria</taxon>
        <taxon>Pseudomonadati</taxon>
        <taxon>Pseudomonadota</taxon>
        <taxon>Alphaproteobacteria</taxon>
        <taxon>Hyphomicrobiales</taxon>
        <taxon>Nitrobacteraceae</taxon>
        <taxon>Tardiphaga</taxon>
    </lineage>
</organism>
<dbReference type="PANTHER" id="PTHR40255:SF1">
    <property type="entry name" value="PROTOPORPHYRINOGEN IX OXIDASE"/>
    <property type="match status" value="1"/>
</dbReference>
<evidence type="ECO:0000256" key="7">
    <source>
        <dbReference type="ARBA" id="ARBA00022692"/>
    </source>
</evidence>
<dbReference type="PIRSF" id="PIRSF004638">
    <property type="entry name" value="UCP004638"/>
    <property type="match status" value="1"/>
</dbReference>
<comment type="similarity">
    <text evidence="3 14 15">Belongs to the HemJ family.</text>
</comment>
<evidence type="ECO:0000256" key="6">
    <source>
        <dbReference type="ARBA" id="ARBA00022617"/>
    </source>
</evidence>
<accession>A0A161SVC1</accession>
<evidence type="ECO:0000256" key="9">
    <source>
        <dbReference type="ARBA" id="ARBA00022989"/>
    </source>
</evidence>
<dbReference type="GO" id="GO:0070818">
    <property type="term" value="F:protoporphyrinogen oxidase activity"/>
    <property type="evidence" value="ECO:0007669"/>
    <property type="project" value="UniProtKB-UniRule"/>
</dbReference>
<dbReference type="GO" id="GO:0006782">
    <property type="term" value="P:protoporphyrinogen IX biosynthetic process"/>
    <property type="evidence" value="ECO:0007669"/>
    <property type="project" value="UniProtKB-UniRule"/>
</dbReference>
<evidence type="ECO:0000256" key="12">
    <source>
        <dbReference type="ARBA" id="ARBA00023136"/>
    </source>
</evidence>
<dbReference type="HAMAP" id="MF_02239">
    <property type="entry name" value="HemJ"/>
    <property type="match status" value="1"/>
</dbReference>
<feature type="transmembrane region" description="Helical" evidence="14">
    <location>
        <begin position="79"/>
        <end position="98"/>
    </location>
</feature>
<dbReference type="Proteomes" id="UP000076574">
    <property type="component" value="Unassembled WGS sequence"/>
</dbReference>
<proteinExistence type="inferred from homology"/>
<feature type="transmembrane region" description="Helical" evidence="14">
    <location>
        <begin position="119"/>
        <end position="137"/>
    </location>
</feature>
<evidence type="ECO:0000256" key="15">
    <source>
        <dbReference type="PIRNR" id="PIRNR004638"/>
    </source>
</evidence>
<feature type="binding site" description="axial binding residue" evidence="14">
    <location>
        <position position="9"/>
    </location>
    <ligand>
        <name>heme</name>
        <dbReference type="ChEBI" id="CHEBI:30413"/>
    </ligand>
    <ligandPart>
        <name>Fe</name>
        <dbReference type="ChEBI" id="CHEBI:18248"/>
    </ligandPart>
</feature>
<keyword evidence="7 14" id="KW-0812">Transmembrane</keyword>
<reference evidence="16 17" key="1">
    <citation type="submission" date="2016-03" db="EMBL/GenBank/DDBJ databases">
        <title>Microsymbionts genomes from the relict species Vavilovia formosa (Stev.) Fed.</title>
        <authorList>
            <person name="Kopat V."/>
            <person name="Chirak E."/>
            <person name="Kimeklis A."/>
            <person name="Andronov E."/>
        </authorList>
    </citation>
    <scope>NUCLEOTIDE SEQUENCE [LARGE SCALE GENOMIC DNA]</scope>
    <source>
        <strain evidence="16 17">Vaf07</strain>
    </source>
</reference>
<gene>
    <name evidence="16" type="ORF">A4A58_04985</name>
</gene>
<evidence type="ECO:0000256" key="1">
    <source>
        <dbReference type="ARBA" id="ARBA00004651"/>
    </source>
</evidence>
<feature type="transmembrane region" description="Helical" evidence="14">
    <location>
        <begin position="6"/>
        <end position="29"/>
    </location>
</feature>
<dbReference type="GO" id="GO:0046872">
    <property type="term" value="F:metal ion binding"/>
    <property type="evidence" value="ECO:0007669"/>
    <property type="project" value="UniProtKB-UniRule"/>
</dbReference>
<evidence type="ECO:0000313" key="16">
    <source>
        <dbReference type="EMBL" id="KZD25742.1"/>
    </source>
</evidence>
<evidence type="ECO:0000256" key="3">
    <source>
        <dbReference type="ARBA" id="ARBA00006501"/>
    </source>
</evidence>
<dbReference type="UniPathway" id="UPA00251">
    <property type="reaction ID" value="UER00324"/>
</dbReference>
<keyword evidence="17" id="KW-1185">Reference proteome</keyword>
<keyword evidence="6 14" id="KW-0349">Heme</keyword>
<protein>
    <recommendedName>
        <fullName evidence="4 14">Protoporphyrinogen IX oxidase</fullName>
        <shortName evidence="14">PPO</shortName>
        <ecNumber evidence="14 15">1.3.99.-</ecNumber>
    </recommendedName>
</protein>
<dbReference type="PANTHER" id="PTHR40255">
    <property type="entry name" value="UPF0093 MEMBRANE PROTEIN SLR1790"/>
    <property type="match status" value="1"/>
</dbReference>
<dbReference type="STRING" id="943830.A4A58_04985"/>
<evidence type="ECO:0000256" key="11">
    <source>
        <dbReference type="ARBA" id="ARBA00023004"/>
    </source>
</evidence>
<comment type="subunit">
    <text evidence="14">Homodimer.</text>
</comment>
<dbReference type="InterPro" id="IPR005265">
    <property type="entry name" value="HemJ-like"/>
</dbReference>
<evidence type="ECO:0000256" key="4">
    <source>
        <dbReference type="ARBA" id="ARBA00017504"/>
    </source>
</evidence>
<evidence type="ECO:0000256" key="14">
    <source>
        <dbReference type="HAMAP-Rule" id="MF_02239"/>
    </source>
</evidence>
<comment type="subcellular location">
    <subcellularLocation>
        <location evidence="1 14">Cell membrane</location>
        <topology evidence="1 14">Multi-pass membrane protein</topology>
    </subcellularLocation>
</comment>
<evidence type="ECO:0000256" key="5">
    <source>
        <dbReference type="ARBA" id="ARBA00022475"/>
    </source>
</evidence>
<evidence type="ECO:0000313" key="17">
    <source>
        <dbReference type="Proteomes" id="UP000076574"/>
    </source>
</evidence>
<keyword evidence="9 14" id="KW-1133">Transmembrane helix</keyword>
<keyword evidence="5 14" id="KW-1003">Cell membrane</keyword>
<comment type="caution">
    <text evidence="16">The sequence shown here is derived from an EMBL/GenBank/DDBJ whole genome shotgun (WGS) entry which is preliminary data.</text>
</comment>
<feature type="transmembrane region" description="Helical" evidence="14">
    <location>
        <begin position="50"/>
        <end position="73"/>
    </location>
</feature>
<dbReference type="OrthoDB" id="9800824at2"/>
<dbReference type="Pfam" id="PF03653">
    <property type="entry name" value="UPF0093"/>
    <property type="match status" value="1"/>
</dbReference>
<keyword evidence="12 14" id="KW-0472">Membrane</keyword>
<evidence type="ECO:0000256" key="13">
    <source>
        <dbReference type="ARBA" id="ARBA00048390"/>
    </source>
</evidence>
<comment type="catalytic activity">
    <reaction evidence="13 14 15">
        <text>protoporphyrinogen IX + 3 A = protoporphyrin IX + 3 AH2</text>
        <dbReference type="Rhea" id="RHEA:62000"/>
        <dbReference type="ChEBI" id="CHEBI:13193"/>
        <dbReference type="ChEBI" id="CHEBI:17499"/>
        <dbReference type="ChEBI" id="CHEBI:57306"/>
        <dbReference type="ChEBI" id="CHEBI:57307"/>
    </reaction>
</comment>
<sequence>MYEWAKALHVIAVISWMAGMLYLPRLFVYHCDAEIGSKQSETFKVMERRLLKAIINPAMIATWILGLYLAWAGHWFSSGWFHAKLTLVLLMSGVHGFLSARVRDFAQDKNTRNSKFYRIINEVPTVLMILIVILVIVKPF</sequence>
<comment type="pathway">
    <text evidence="2 14 15">Porphyrin-containing compound metabolism; protoporphyrin-IX biosynthesis; protoporphyrin-IX from protoporphyrinogen-IX: step 1/1.</text>
</comment>
<comment type="function">
    <text evidence="14 15">Catalyzes the oxidation of protoporphyrinogen IX to protoporphyrin IX.</text>
</comment>
<evidence type="ECO:0000256" key="2">
    <source>
        <dbReference type="ARBA" id="ARBA00005073"/>
    </source>
</evidence>
<evidence type="ECO:0000256" key="8">
    <source>
        <dbReference type="ARBA" id="ARBA00022723"/>
    </source>
</evidence>
<keyword evidence="11 14" id="KW-0408">Iron</keyword>
<dbReference type="EMBL" id="LVYV01000001">
    <property type="protein sequence ID" value="KZD25742.1"/>
    <property type="molecule type" value="Genomic_DNA"/>
</dbReference>
<name>A0A161SVC1_9BRAD</name>